<accession>A0ABQ2GR46</accession>
<dbReference type="EMBL" id="BMOM01000009">
    <property type="protein sequence ID" value="GGM07620.1"/>
    <property type="molecule type" value="Genomic_DNA"/>
</dbReference>
<proteinExistence type="predicted"/>
<evidence type="ECO:0000256" key="1">
    <source>
        <dbReference type="SAM" id="Phobius"/>
    </source>
</evidence>
<keyword evidence="3" id="KW-1185">Reference proteome</keyword>
<sequence>MADASLSVLTAMITPAVLISGAGTLLMSTSTRVGRATDRVRHLTARFRFLVSPEGQQEPRAREEKRLIVRQLPRLARRTRLLVRAMTALYVAVALLVLTSILIGGSSLLGEAAGLLPVVVAVLGSASLAFAALLLSFETRLSARTTREEMGFLVGLGEHYAALYDDAYPEAEERTPADLRTE</sequence>
<feature type="transmembrane region" description="Helical" evidence="1">
    <location>
        <begin position="81"/>
        <end position="103"/>
    </location>
</feature>
<keyword evidence="1" id="KW-0472">Membrane</keyword>
<reference evidence="3" key="1">
    <citation type="journal article" date="2019" name="Int. J. Syst. Evol. Microbiol.">
        <title>The Global Catalogue of Microorganisms (GCM) 10K type strain sequencing project: providing services to taxonomists for standard genome sequencing and annotation.</title>
        <authorList>
            <consortium name="The Broad Institute Genomics Platform"/>
            <consortium name="The Broad Institute Genome Sequencing Center for Infectious Disease"/>
            <person name="Wu L."/>
            <person name="Ma J."/>
        </authorList>
    </citation>
    <scope>NUCLEOTIDE SEQUENCE [LARGE SCALE GENOMIC DNA]</scope>
    <source>
        <strain evidence="3">JCM 15443</strain>
    </source>
</reference>
<gene>
    <name evidence="2" type="ORF">GCM10010841_14910</name>
</gene>
<dbReference type="Pfam" id="PF11026">
    <property type="entry name" value="DUF2721"/>
    <property type="match status" value="1"/>
</dbReference>
<feature type="transmembrane region" description="Helical" evidence="1">
    <location>
        <begin position="115"/>
        <end position="137"/>
    </location>
</feature>
<dbReference type="InterPro" id="IPR021279">
    <property type="entry name" value="DUF2721"/>
</dbReference>
<evidence type="ECO:0008006" key="4">
    <source>
        <dbReference type="Google" id="ProtNLM"/>
    </source>
</evidence>
<protein>
    <recommendedName>
        <fullName evidence="4">DUF2721 domain-containing protein</fullName>
    </recommendedName>
</protein>
<feature type="transmembrane region" description="Helical" evidence="1">
    <location>
        <begin position="6"/>
        <end position="27"/>
    </location>
</feature>
<keyword evidence="1" id="KW-1133">Transmembrane helix</keyword>
<keyword evidence="1" id="KW-0812">Transmembrane</keyword>
<dbReference type="RefSeq" id="WP_188902991.1">
    <property type="nucleotide sequence ID" value="NZ_BMOM01000009.1"/>
</dbReference>
<evidence type="ECO:0000313" key="2">
    <source>
        <dbReference type="EMBL" id="GGM07620.1"/>
    </source>
</evidence>
<name>A0ABQ2GR46_9DEIO</name>
<dbReference type="Proteomes" id="UP000661918">
    <property type="component" value="Unassembled WGS sequence"/>
</dbReference>
<organism evidence="2 3">
    <name type="scientific">Deinococcus aerophilus</name>
    <dbReference type="NCBI Taxonomy" id="522488"/>
    <lineage>
        <taxon>Bacteria</taxon>
        <taxon>Thermotogati</taxon>
        <taxon>Deinococcota</taxon>
        <taxon>Deinococci</taxon>
        <taxon>Deinococcales</taxon>
        <taxon>Deinococcaceae</taxon>
        <taxon>Deinococcus</taxon>
    </lineage>
</organism>
<evidence type="ECO:0000313" key="3">
    <source>
        <dbReference type="Proteomes" id="UP000661918"/>
    </source>
</evidence>
<comment type="caution">
    <text evidence="2">The sequence shown here is derived from an EMBL/GenBank/DDBJ whole genome shotgun (WGS) entry which is preliminary data.</text>
</comment>